<organism evidence="2 5">
    <name type="scientific">Vibrio ishigakensis</name>
    <dbReference type="NCBI Taxonomy" id="1481914"/>
    <lineage>
        <taxon>Bacteria</taxon>
        <taxon>Pseudomonadati</taxon>
        <taxon>Pseudomonadota</taxon>
        <taxon>Gammaproteobacteria</taxon>
        <taxon>Vibrionales</taxon>
        <taxon>Vibrionaceae</taxon>
        <taxon>Vibrio</taxon>
    </lineage>
</organism>
<dbReference type="AlphaFoldDB" id="A0A0B8PJD8"/>
<evidence type="ECO:0000313" key="3">
    <source>
        <dbReference type="EMBL" id="GAM73923.1"/>
    </source>
</evidence>
<reference evidence="1 6" key="1">
    <citation type="submission" date="2015-01" db="EMBL/GenBank/DDBJ databases">
        <title>Vibrio sp. C1 JCM 19231 whole genome shotgun sequence.</title>
        <authorList>
            <person name="Sawabe T."/>
            <person name="Meirelles P."/>
            <person name="Feng G."/>
            <person name="Sayaka M."/>
            <person name="Hattori M."/>
            <person name="Ohkuma M."/>
        </authorList>
    </citation>
    <scope>NUCLEOTIDE SEQUENCE [LARGE SCALE GENOMIC DNA]</scope>
    <source>
        <strain evidence="6">JCM 19231</strain>
        <strain evidence="1">JCM19231</strain>
    </source>
</reference>
<accession>A0A0B8P1C4</accession>
<dbReference type="RefSeq" id="WP_261835924.1">
    <property type="nucleotide sequence ID" value="NZ_AP024882.1"/>
</dbReference>
<name>A0A0B8PJD8_9VIBR</name>
<evidence type="ECO:0000313" key="5">
    <source>
        <dbReference type="Proteomes" id="UP000031670"/>
    </source>
</evidence>
<evidence type="ECO:0000313" key="4">
    <source>
        <dbReference type="Proteomes" id="UP000031666"/>
    </source>
</evidence>
<evidence type="ECO:0000313" key="2">
    <source>
        <dbReference type="EMBL" id="GAM63208.1"/>
    </source>
</evidence>
<evidence type="ECO:0000313" key="6">
    <source>
        <dbReference type="Proteomes" id="UP000031671"/>
    </source>
</evidence>
<reference evidence="2 5" key="2">
    <citation type="submission" date="2015-01" db="EMBL/GenBank/DDBJ databases">
        <title>Vibrio sp. C5 JCM 19232 whole genome shotgun sequence.</title>
        <authorList>
            <person name="Sawabe T."/>
            <person name="Meirelles P."/>
            <person name="Feng G."/>
            <person name="Sayaka M."/>
            <person name="Hattori M."/>
            <person name="Ohkuma M."/>
        </authorList>
    </citation>
    <scope>NUCLEOTIDE SEQUENCE [LARGE SCALE GENOMIC DNA]</scope>
    <source>
        <strain evidence="2 5">JCM19232</strain>
    </source>
</reference>
<gene>
    <name evidence="1" type="ORF">JCM19231_3408</name>
    <name evidence="2" type="ORF">JCM19232_1355</name>
    <name evidence="3" type="ORF">JCM19241_5119</name>
</gene>
<accession>A0A0B8PJD8</accession>
<dbReference type="Proteomes" id="UP000031671">
    <property type="component" value="Unassembled WGS sequence"/>
</dbReference>
<keyword evidence="6" id="KW-1185">Reference proteome</keyword>
<reference evidence="4 5" key="4">
    <citation type="submission" date="2015-01" db="EMBL/GenBank/DDBJ databases">
        <authorList>
            <consortium name="NBRP consortium"/>
            <person name="Sawabe T."/>
            <person name="Meirelles P."/>
            <person name="Feng G."/>
            <person name="Sayaka M."/>
            <person name="Hattori M."/>
            <person name="Ohkuma M."/>
        </authorList>
    </citation>
    <scope>NUCLEOTIDE SEQUENCE [LARGE SCALE GENOMIC DNA]</scope>
    <source>
        <strain evidence="6">JCM 19231</strain>
        <strain evidence="4">JCM 19241</strain>
        <strain evidence="1">JCM19231</strain>
        <strain evidence="2 5">JCM19232</strain>
        <strain evidence="3">JCM19241</strain>
    </source>
</reference>
<dbReference type="Proteomes" id="UP000031670">
    <property type="component" value="Unassembled WGS sequence"/>
</dbReference>
<evidence type="ECO:0000313" key="1">
    <source>
        <dbReference type="EMBL" id="GAM58372.1"/>
    </source>
</evidence>
<sequence length="44" mass="5002">MNNDLGAMLLGQQVARKTIENQFSNAIVRRKPSMFKKLLAKVIK</sequence>
<accession>A0A0B8QFJ9</accession>
<dbReference type="EMBL" id="BBSA01000008">
    <property type="protein sequence ID" value="GAM63208.1"/>
    <property type="molecule type" value="Genomic_DNA"/>
</dbReference>
<reference evidence="3 4" key="3">
    <citation type="submission" date="2015-01" db="EMBL/GenBank/DDBJ databases">
        <title>Vibrio sp. C94 JCM 19241 whole genome shotgun sequence.</title>
        <authorList>
            <person name="Sawabe T."/>
            <person name="Meirelles P."/>
            <person name="Feng G."/>
            <person name="Sayaka M."/>
            <person name="Hattori M."/>
            <person name="Ohkuma M."/>
        </authorList>
    </citation>
    <scope>NUCLEOTIDE SEQUENCE [LARGE SCALE GENOMIC DNA]</scope>
    <source>
        <strain evidence="4">JCM 19241</strain>
        <strain evidence="3">JCM19241</strain>
    </source>
</reference>
<dbReference type="EMBL" id="BBSC01000002">
    <property type="protein sequence ID" value="GAM73923.1"/>
    <property type="molecule type" value="Genomic_DNA"/>
</dbReference>
<protein>
    <submittedName>
        <fullName evidence="2">Uncharacterized protein</fullName>
    </submittedName>
</protein>
<proteinExistence type="predicted"/>
<dbReference type="EMBL" id="BBRZ01000085">
    <property type="protein sequence ID" value="GAM58372.1"/>
    <property type="molecule type" value="Genomic_DNA"/>
</dbReference>
<dbReference type="Proteomes" id="UP000031666">
    <property type="component" value="Unassembled WGS sequence"/>
</dbReference>
<comment type="caution">
    <text evidence="2">The sequence shown here is derived from an EMBL/GenBank/DDBJ whole genome shotgun (WGS) entry which is preliminary data.</text>
</comment>